<gene>
    <name evidence="1" type="ORF">PT974_08805</name>
</gene>
<evidence type="ECO:0000313" key="2">
    <source>
        <dbReference type="Proteomes" id="UP001338125"/>
    </source>
</evidence>
<dbReference type="EMBL" id="JAVFKD010000014">
    <property type="protein sequence ID" value="KAK5990536.1"/>
    <property type="molecule type" value="Genomic_DNA"/>
</dbReference>
<proteinExistence type="predicted"/>
<protein>
    <submittedName>
        <fullName evidence="1">Uncharacterized protein</fullName>
    </submittedName>
</protein>
<comment type="caution">
    <text evidence="1">The sequence shown here is derived from an EMBL/GenBank/DDBJ whole genome shotgun (WGS) entry which is preliminary data.</text>
</comment>
<keyword evidence="2" id="KW-1185">Reference proteome</keyword>
<reference evidence="1 2" key="1">
    <citation type="submission" date="2024-01" db="EMBL/GenBank/DDBJ databases">
        <title>Complete genome of Cladobotryum mycophilum ATHUM6906.</title>
        <authorList>
            <person name="Christinaki A.C."/>
            <person name="Myridakis A.I."/>
            <person name="Kouvelis V.N."/>
        </authorList>
    </citation>
    <scope>NUCLEOTIDE SEQUENCE [LARGE SCALE GENOMIC DNA]</scope>
    <source>
        <strain evidence="1 2">ATHUM6906</strain>
    </source>
</reference>
<dbReference type="Proteomes" id="UP001338125">
    <property type="component" value="Unassembled WGS sequence"/>
</dbReference>
<name>A0ABR0SEI3_9HYPO</name>
<accession>A0ABR0SEI3</accession>
<sequence length="178" mass="19284">MTAFLPDLTALRPGTISARSRFYSGIGASGKKVTGWGFWHSTGGQVAAAHTVIADRKSARSGTFVHHLVHHFAHHLSPSPPSQPTHRPSLLVTAQSGFTRTILALNWANGPFNTSDFFFTNSLIRLLFSFSSICSPTHLTKRPGLSSAPALLPQTSTSENWDIVLDSTTTLPIIVDYD</sequence>
<evidence type="ECO:0000313" key="1">
    <source>
        <dbReference type="EMBL" id="KAK5990536.1"/>
    </source>
</evidence>
<organism evidence="1 2">
    <name type="scientific">Cladobotryum mycophilum</name>
    <dbReference type="NCBI Taxonomy" id="491253"/>
    <lineage>
        <taxon>Eukaryota</taxon>
        <taxon>Fungi</taxon>
        <taxon>Dikarya</taxon>
        <taxon>Ascomycota</taxon>
        <taxon>Pezizomycotina</taxon>
        <taxon>Sordariomycetes</taxon>
        <taxon>Hypocreomycetidae</taxon>
        <taxon>Hypocreales</taxon>
        <taxon>Hypocreaceae</taxon>
        <taxon>Cladobotryum</taxon>
    </lineage>
</organism>